<dbReference type="PROSITE" id="PS00893">
    <property type="entry name" value="NUDIX_BOX"/>
    <property type="match status" value="1"/>
</dbReference>
<dbReference type="PROSITE" id="PS51462">
    <property type="entry name" value="NUDIX"/>
    <property type="match status" value="1"/>
</dbReference>
<sequence>MAGVTRRYPSPSLTVDAVWIARGRVLLIRRARPPFRGSWALPGGFVEIGETVERAVRRELREETGLRGRVGRLVGVYSDPHRDPRKHTVSVVFEMRGRPSAPRGGDDAQDAAWHPLDALPPLAFDHARILADARRLLGNGRARQGVRPTPRPRRR</sequence>
<reference evidence="3" key="1">
    <citation type="submission" date="2013-08" db="EMBL/GenBank/DDBJ databases">
        <authorList>
            <person name="Mendez C."/>
            <person name="Richter M."/>
            <person name="Ferrer M."/>
            <person name="Sanchez J."/>
        </authorList>
    </citation>
    <scope>NUCLEOTIDE SEQUENCE</scope>
</reference>
<dbReference type="SUPFAM" id="SSF55811">
    <property type="entry name" value="Nudix"/>
    <property type="match status" value="1"/>
</dbReference>
<dbReference type="GO" id="GO:0016787">
    <property type="term" value="F:hydrolase activity"/>
    <property type="evidence" value="ECO:0007669"/>
    <property type="project" value="UniProtKB-KW"/>
</dbReference>
<dbReference type="Gene3D" id="3.90.79.10">
    <property type="entry name" value="Nucleoside Triphosphate Pyrophosphohydrolase"/>
    <property type="match status" value="1"/>
</dbReference>
<dbReference type="PANTHER" id="PTHR43736:SF1">
    <property type="entry name" value="DIHYDRONEOPTERIN TRIPHOSPHATE DIPHOSPHATASE"/>
    <property type="match status" value="1"/>
</dbReference>
<dbReference type="CDD" id="cd18873">
    <property type="entry name" value="NUDIX_NadM_like"/>
    <property type="match status" value="1"/>
</dbReference>
<dbReference type="InterPro" id="IPR020476">
    <property type="entry name" value="Nudix_hydrolase"/>
</dbReference>
<comment type="caution">
    <text evidence="3">The sequence shown here is derived from an EMBL/GenBank/DDBJ whole genome shotgun (WGS) entry which is preliminary data.</text>
</comment>
<organism evidence="3">
    <name type="scientific">mine drainage metagenome</name>
    <dbReference type="NCBI Taxonomy" id="410659"/>
    <lineage>
        <taxon>unclassified sequences</taxon>
        <taxon>metagenomes</taxon>
        <taxon>ecological metagenomes</taxon>
    </lineage>
</organism>
<feature type="domain" description="Nudix hydrolase" evidence="2">
    <location>
        <begin position="5"/>
        <end position="138"/>
    </location>
</feature>
<evidence type="ECO:0000313" key="3">
    <source>
        <dbReference type="EMBL" id="EQD34359.1"/>
    </source>
</evidence>
<dbReference type="InterPro" id="IPR020084">
    <property type="entry name" value="NUDIX_hydrolase_CS"/>
</dbReference>
<gene>
    <name evidence="3" type="ORF">B1B_17245</name>
</gene>
<protein>
    <submittedName>
        <fullName evidence="3">NUDIX hydrolase, core domain protein</fullName>
    </submittedName>
</protein>
<dbReference type="EMBL" id="AUZY01011524">
    <property type="protein sequence ID" value="EQD34359.1"/>
    <property type="molecule type" value="Genomic_DNA"/>
</dbReference>
<name>T0ZZT2_9ZZZZ</name>
<dbReference type="InterPro" id="IPR015797">
    <property type="entry name" value="NUDIX_hydrolase-like_dom_sf"/>
</dbReference>
<accession>T0ZZT2</accession>
<reference evidence="3" key="2">
    <citation type="journal article" date="2014" name="ISME J.">
        <title>Microbial stratification in low pH oxic and suboxic macroscopic growths along an acid mine drainage.</title>
        <authorList>
            <person name="Mendez-Garcia C."/>
            <person name="Mesa V."/>
            <person name="Sprenger R.R."/>
            <person name="Richter M."/>
            <person name="Diez M.S."/>
            <person name="Solano J."/>
            <person name="Bargiela R."/>
            <person name="Golyshina O.V."/>
            <person name="Manteca A."/>
            <person name="Ramos J.L."/>
            <person name="Gallego J.R."/>
            <person name="Llorente I."/>
            <person name="Martins Dos Santos V.A."/>
            <person name="Jensen O.N."/>
            <person name="Pelaez A.I."/>
            <person name="Sanchez J."/>
            <person name="Ferrer M."/>
        </authorList>
    </citation>
    <scope>NUCLEOTIDE SEQUENCE</scope>
</reference>
<proteinExistence type="predicted"/>
<dbReference type="PANTHER" id="PTHR43736">
    <property type="entry name" value="ADP-RIBOSE PYROPHOSPHATASE"/>
    <property type="match status" value="1"/>
</dbReference>
<dbReference type="PRINTS" id="PR00502">
    <property type="entry name" value="NUDIXFAMILY"/>
</dbReference>
<evidence type="ECO:0000259" key="2">
    <source>
        <dbReference type="PROSITE" id="PS51462"/>
    </source>
</evidence>
<dbReference type="Pfam" id="PF00293">
    <property type="entry name" value="NUDIX"/>
    <property type="match status" value="1"/>
</dbReference>
<evidence type="ECO:0000256" key="1">
    <source>
        <dbReference type="ARBA" id="ARBA00022801"/>
    </source>
</evidence>
<keyword evidence="1 3" id="KW-0378">Hydrolase</keyword>
<dbReference type="InterPro" id="IPR000086">
    <property type="entry name" value="NUDIX_hydrolase_dom"/>
</dbReference>
<dbReference type="AlphaFoldDB" id="T0ZZT2"/>